<feature type="domain" description="GST N-terminal" evidence="1">
    <location>
        <begin position="1"/>
        <end position="104"/>
    </location>
</feature>
<dbReference type="OrthoDB" id="3587182at2759"/>
<dbReference type="SUPFAM" id="SSF47616">
    <property type="entry name" value="GST C-terminal domain-like"/>
    <property type="match status" value="1"/>
</dbReference>
<dbReference type="EMBL" id="JAFJYH010000064">
    <property type="protein sequence ID" value="KAG4421509.1"/>
    <property type="molecule type" value="Genomic_DNA"/>
</dbReference>
<evidence type="ECO:0000313" key="3">
    <source>
        <dbReference type="Proteomes" id="UP000664132"/>
    </source>
</evidence>
<dbReference type="AlphaFoldDB" id="A0A8H7TKX5"/>
<protein>
    <recommendedName>
        <fullName evidence="1">GST N-terminal domain-containing protein</fullName>
    </recommendedName>
</protein>
<dbReference type="Gene3D" id="3.40.30.10">
    <property type="entry name" value="Glutaredoxin"/>
    <property type="match status" value="1"/>
</dbReference>
<dbReference type="SUPFAM" id="SSF52833">
    <property type="entry name" value="Thioredoxin-like"/>
    <property type="match status" value="1"/>
</dbReference>
<comment type="caution">
    <text evidence="2">The sequence shown here is derived from an EMBL/GenBank/DDBJ whole genome shotgun (WGS) entry which is preliminary data.</text>
</comment>
<keyword evidence="3" id="KW-1185">Reference proteome</keyword>
<name>A0A8H7TKX5_9HELO</name>
<organism evidence="2 3">
    <name type="scientific">Cadophora malorum</name>
    <dbReference type="NCBI Taxonomy" id="108018"/>
    <lineage>
        <taxon>Eukaryota</taxon>
        <taxon>Fungi</taxon>
        <taxon>Dikarya</taxon>
        <taxon>Ascomycota</taxon>
        <taxon>Pezizomycotina</taxon>
        <taxon>Leotiomycetes</taxon>
        <taxon>Helotiales</taxon>
        <taxon>Ploettnerulaceae</taxon>
        <taxon>Cadophora</taxon>
    </lineage>
</organism>
<evidence type="ECO:0000259" key="1">
    <source>
        <dbReference type="PROSITE" id="PS50404"/>
    </source>
</evidence>
<reference evidence="2" key="1">
    <citation type="submission" date="2021-02" db="EMBL/GenBank/DDBJ databases">
        <title>Genome sequence Cadophora malorum strain M34.</title>
        <authorList>
            <person name="Stefanovic E."/>
            <person name="Vu D."/>
            <person name="Scully C."/>
            <person name="Dijksterhuis J."/>
            <person name="Roader J."/>
            <person name="Houbraken J."/>
        </authorList>
    </citation>
    <scope>NUCLEOTIDE SEQUENCE</scope>
    <source>
        <strain evidence="2">M34</strain>
    </source>
</reference>
<dbReference type="InterPro" id="IPR036249">
    <property type="entry name" value="Thioredoxin-like_sf"/>
</dbReference>
<accession>A0A8H7TKX5</accession>
<sequence>MDLELFVLTWGIYPRRILIYLAEKGLLKSPATEVTDSTPLEVQCQTFNLKITPVTVSATETSMELVAPGKPSGTVPILAIGNGTFVKQSIAILEYFEDICEHASLQASEDGRDDETYFRTMRGTTPEERARTRDILALADEASTFFGFACHKGSSLFSNLESQSPMASVMALEWCRRALEKIEMVYEDDHRFEVLPGTRNSGNRSNTADCVLFSLLQFSKELYGRDMIIGLPNLEGFYELFKERDSAKIPENWYPAHIESMAKVWLAE</sequence>
<dbReference type="Pfam" id="PF13409">
    <property type="entry name" value="GST_N_2"/>
    <property type="match status" value="1"/>
</dbReference>
<evidence type="ECO:0000313" key="2">
    <source>
        <dbReference type="EMBL" id="KAG4421509.1"/>
    </source>
</evidence>
<dbReference type="InterPro" id="IPR036282">
    <property type="entry name" value="Glutathione-S-Trfase_C_sf"/>
</dbReference>
<dbReference type="Proteomes" id="UP000664132">
    <property type="component" value="Unassembled WGS sequence"/>
</dbReference>
<gene>
    <name evidence="2" type="ORF">IFR04_005348</name>
</gene>
<proteinExistence type="predicted"/>
<dbReference type="PROSITE" id="PS50404">
    <property type="entry name" value="GST_NTER"/>
    <property type="match status" value="1"/>
</dbReference>
<dbReference type="InterPro" id="IPR004045">
    <property type="entry name" value="Glutathione_S-Trfase_N"/>
</dbReference>